<feature type="chain" id="PRO_5031287853" evidence="7">
    <location>
        <begin position="28"/>
        <end position="118"/>
    </location>
</feature>
<feature type="binding site" description="covalent" evidence="6">
    <location>
        <position position="92"/>
    </location>
    <ligand>
        <name>heme c</name>
        <dbReference type="ChEBI" id="CHEBI:61717"/>
    </ligand>
</feature>
<feature type="signal peptide" evidence="7">
    <location>
        <begin position="1"/>
        <end position="27"/>
    </location>
</feature>
<dbReference type="InterPro" id="IPR036909">
    <property type="entry name" value="Cyt_c-like_dom_sf"/>
</dbReference>
<dbReference type="Gene3D" id="1.10.760.10">
    <property type="entry name" value="Cytochrome c-like domain"/>
    <property type="match status" value="1"/>
</dbReference>
<evidence type="ECO:0000256" key="5">
    <source>
        <dbReference type="ARBA" id="ARBA00023004"/>
    </source>
</evidence>
<name>A0A7V8JPA7_9BURK</name>
<evidence type="ECO:0000256" key="4">
    <source>
        <dbReference type="ARBA" id="ARBA00022982"/>
    </source>
</evidence>
<evidence type="ECO:0000313" key="10">
    <source>
        <dbReference type="Proteomes" id="UP000461670"/>
    </source>
</evidence>
<dbReference type="GO" id="GO:0009055">
    <property type="term" value="F:electron transfer activity"/>
    <property type="evidence" value="ECO:0007669"/>
    <property type="project" value="InterPro"/>
</dbReference>
<accession>A0A7V8JPA7</accession>
<sequence>MTKPFLASATRRLLACALAALPLAVLAQQPPVVDQKFMASKNCLSCHSAQRKIVGPSFKDIATKYANQPEAAAHLAEKIRKGGSGVWGPIPMPANPKVSEQDAKLLADWVLATPAAGK</sequence>
<dbReference type="AlphaFoldDB" id="A0A7V8JPA7"/>
<dbReference type="PRINTS" id="PR00606">
    <property type="entry name" value="CYTCHROMECID"/>
</dbReference>
<evidence type="ECO:0000256" key="6">
    <source>
        <dbReference type="PIRSR" id="PIRSR602324-1"/>
    </source>
</evidence>
<gene>
    <name evidence="9" type="primary">cyt</name>
    <name evidence="9" type="ORF">GAK30_02834</name>
</gene>
<proteinExistence type="predicted"/>
<feature type="domain" description="Cytochrome c" evidence="8">
    <location>
        <begin position="24"/>
        <end position="114"/>
    </location>
</feature>
<evidence type="ECO:0000256" key="3">
    <source>
        <dbReference type="ARBA" id="ARBA00022723"/>
    </source>
</evidence>
<feature type="binding site" description="covalent" evidence="6">
    <location>
        <position position="47"/>
    </location>
    <ligand>
        <name>heme c</name>
        <dbReference type="ChEBI" id="CHEBI:61717"/>
    </ligand>
</feature>
<dbReference type="GO" id="GO:0020037">
    <property type="term" value="F:heme binding"/>
    <property type="evidence" value="ECO:0007669"/>
    <property type="project" value="InterPro"/>
</dbReference>
<dbReference type="SUPFAM" id="SSF46626">
    <property type="entry name" value="Cytochrome c"/>
    <property type="match status" value="1"/>
</dbReference>
<keyword evidence="4" id="KW-0249">Electron transport</keyword>
<keyword evidence="3 6" id="KW-0479">Metal-binding</keyword>
<protein>
    <submittedName>
        <fullName evidence="9">Cytochrome c-552</fullName>
    </submittedName>
</protein>
<dbReference type="Proteomes" id="UP000461670">
    <property type="component" value="Unassembled WGS sequence"/>
</dbReference>
<evidence type="ECO:0000313" key="9">
    <source>
        <dbReference type="EMBL" id="KAF1019886.1"/>
    </source>
</evidence>
<dbReference type="Pfam" id="PF00034">
    <property type="entry name" value="Cytochrom_C"/>
    <property type="match status" value="1"/>
</dbReference>
<evidence type="ECO:0000256" key="1">
    <source>
        <dbReference type="ARBA" id="ARBA00022448"/>
    </source>
</evidence>
<reference evidence="10" key="1">
    <citation type="journal article" date="2020" name="MBio">
        <title>Horizontal gene transfer to a defensive symbiont with a reduced genome amongst a multipartite beetle microbiome.</title>
        <authorList>
            <person name="Waterworth S.C."/>
            <person name="Florez L.V."/>
            <person name="Rees E.R."/>
            <person name="Hertweck C."/>
            <person name="Kaltenpoth M."/>
            <person name="Kwan J.C."/>
        </authorList>
    </citation>
    <scope>NUCLEOTIDE SEQUENCE [LARGE SCALE GENOMIC DNA]</scope>
</reference>
<dbReference type="InterPro" id="IPR009056">
    <property type="entry name" value="Cyt_c-like_dom"/>
</dbReference>
<keyword evidence="1" id="KW-0813">Transport</keyword>
<comment type="PTM">
    <text evidence="6">Binds 1 heme c group covalently per subunit.</text>
</comment>
<evidence type="ECO:0000259" key="8">
    <source>
        <dbReference type="PROSITE" id="PS51007"/>
    </source>
</evidence>
<keyword evidence="2 6" id="KW-0349">Heme</keyword>
<comment type="caution">
    <text evidence="9">The sequence shown here is derived from an EMBL/GenBank/DDBJ whole genome shotgun (WGS) entry which is preliminary data.</text>
</comment>
<dbReference type="InterPro" id="IPR002324">
    <property type="entry name" value="Cyt_c_ID"/>
</dbReference>
<evidence type="ECO:0000256" key="2">
    <source>
        <dbReference type="ARBA" id="ARBA00022617"/>
    </source>
</evidence>
<dbReference type="EMBL" id="WNDQ01000045">
    <property type="protein sequence ID" value="KAF1019886.1"/>
    <property type="molecule type" value="Genomic_DNA"/>
</dbReference>
<evidence type="ECO:0000256" key="7">
    <source>
        <dbReference type="SAM" id="SignalP"/>
    </source>
</evidence>
<dbReference type="PROSITE" id="PS51007">
    <property type="entry name" value="CYTC"/>
    <property type="match status" value="1"/>
</dbReference>
<keyword evidence="7" id="KW-0732">Signal</keyword>
<organism evidence="9 10">
    <name type="scientific">Paracidovorax wautersii</name>
    <dbReference type="NCBI Taxonomy" id="1177982"/>
    <lineage>
        <taxon>Bacteria</taxon>
        <taxon>Pseudomonadati</taxon>
        <taxon>Pseudomonadota</taxon>
        <taxon>Betaproteobacteria</taxon>
        <taxon>Burkholderiales</taxon>
        <taxon>Comamonadaceae</taxon>
        <taxon>Paracidovorax</taxon>
    </lineage>
</organism>
<feature type="binding site" description="covalent" evidence="6">
    <location>
        <position position="43"/>
    </location>
    <ligand>
        <name>heme c</name>
        <dbReference type="ChEBI" id="CHEBI:61717"/>
    </ligand>
</feature>
<dbReference type="GO" id="GO:0005506">
    <property type="term" value="F:iron ion binding"/>
    <property type="evidence" value="ECO:0007669"/>
    <property type="project" value="InterPro"/>
</dbReference>
<keyword evidence="5 6" id="KW-0408">Iron</keyword>